<evidence type="ECO:0000259" key="5">
    <source>
        <dbReference type="Pfam" id="PF02797"/>
    </source>
</evidence>
<dbReference type="PANTHER" id="PTHR11877:SF46">
    <property type="entry name" value="TYPE III POLYKETIDE SYNTHASE A"/>
    <property type="match status" value="1"/>
</dbReference>
<protein>
    <submittedName>
        <fullName evidence="6">Stilbene synthase</fullName>
    </submittedName>
</protein>
<dbReference type="InterPro" id="IPR053446">
    <property type="entry name" value="DPA-CoA_Synthase"/>
</dbReference>
<dbReference type="NCBIfam" id="NF042429">
    <property type="entry name" value="DHPHCoAsyn_DpgA"/>
    <property type="match status" value="1"/>
</dbReference>
<dbReference type="EMBL" id="LDTD01000128">
    <property type="protein sequence ID" value="KTT68087.1"/>
    <property type="molecule type" value="Genomic_DNA"/>
</dbReference>
<dbReference type="InterPro" id="IPR011141">
    <property type="entry name" value="Polyketide_synthase_type-III"/>
</dbReference>
<organism evidence="6 7">
    <name type="scientific">Sphingomonas sanguinis</name>
    <dbReference type="NCBI Taxonomy" id="33051"/>
    <lineage>
        <taxon>Bacteria</taxon>
        <taxon>Pseudomonadati</taxon>
        <taxon>Pseudomonadota</taxon>
        <taxon>Alphaproteobacteria</taxon>
        <taxon>Sphingomonadales</taxon>
        <taxon>Sphingomonadaceae</taxon>
        <taxon>Sphingomonas</taxon>
    </lineage>
</organism>
<dbReference type="SUPFAM" id="SSF53901">
    <property type="entry name" value="Thiolase-like"/>
    <property type="match status" value="1"/>
</dbReference>
<evidence type="ECO:0000313" key="6">
    <source>
        <dbReference type="EMBL" id="KTT68087.1"/>
    </source>
</evidence>
<dbReference type="PIRSF" id="PIRSF000451">
    <property type="entry name" value="PKS_III"/>
    <property type="match status" value="1"/>
</dbReference>
<comment type="similarity">
    <text evidence="1">Belongs to the thiolase-like superfamily. Chalcone/stilbene synthases family.</text>
</comment>
<dbReference type="AlphaFoldDB" id="A0A147HTE8"/>
<accession>A0A147HTE8</accession>
<dbReference type="Pfam" id="PF00195">
    <property type="entry name" value="Chal_sti_synt_N"/>
    <property type="match status" value="1"/>
</dbReference>
<dbReference type="Gene3D" id="3.40.47.10">
    <property type="match status" value="2"/>
</dbReference>
<evidence type="ECO:0000256" key="2">
    <source>
        <dbReference type="ARBA" id="ARBA00022679"/>
    </source>
</evidence>
<keyword evidence="2" id="KW-0808">Transferase</keyword>
<dbReference type="InterPro" id="IPR016039">
    <property type="entry name" value="Thiolase-like"/>
</dbReference>
<dbReference type="Proteomes" id="UP000072867">
    <property type="component" value="Unassembled WGS sequence"/>
</dbReference>
<reference evidence="6 7" key="1">
    <citation type="journal article" date="2016" name="Front. Microbiol.">
        <title>Genomic Resource of Rice Seed Associated Bacteria.</title>
        <authorList>
            <person name="Midha S."/>
            <person name="Bansal K."/>
            <person name="Sharma S."/>
            <person name="Kumar N."/>
            <person name="Patil P.P."/>
            <person name="Chaudhry V."/>
            <person name="Patil P.B."/>
        </authorList>
    </citation>
    <scope>NUCLEOTIDE SEQUENCE [LARGE SCALE GENOMIC DNA]</scope>
    <source>
        <strain evidence="6 7">NS319</strain>
    </source>
</reference>
<evidence type="ECO:0000259" key="4">
    <source>
        <dbReference type="Pfam" id="PF00195"/>
    </source>
</evidence>
<dbReference type="Pfam" id="PF02797">
    <property type="entry name" value="Chal_sti_synt_C"/>
    <property type="match status" value="1"/>
</dbReference>
<dbReference type="PATRIC" id="fig|33051.3.peg.578"/>
<feature type="domain" description="Chalcone/stilbene synthase C-terminal" evidence="5">
    <location>
        <begin position="247"/>
        <end position="363"/>
    </location>
</feature>
<dbReference type="GO" id="GO:0030639">
    <property type="term" value="P:polyketide biosynthetic process"/>
    <property type="evidence" value="ECO:0007669"/>
    <property type="project" value="TreeGrafter"/>
</dbReference>
<name>A0A147HTE8_9SPHN</name>
<evidence type="ECO:0000256" key="1">
    <source>
        <dbReference type="ARBA" id="ARBA00005531"/>
    </source>
</evidence>
<sequence length="369" mass="39328">MNAHSPAGFNSSFPRPKPVIAAVGTALPQSCYTQAEILEIFRIEDRRTRSIFLNGGIEKRHLVLPPELPDGTRAMESQKALLEKHLDIALDIGAKAIIRCLDALGAARSDVRHLCCVSTTGFLTPGLSAHLIKHIGLSPTCSRIDVVGMGCNAGLNALSAVSGWSEARPGELAIMLCVEICSALYVIDGKIETAVVNSLFGDGAAAIAVITGNGSSEAVPTLLRFSSLIIPDAISAMRTDWDDDHHKFSFRLDQNVPYVVGNHCVGALAALMDGSGINQSSISHWLIHSGGKKVIDSVRVNLGLSQFDVRHTLGVLRDHGNLSSGSFLFSYERLLSEKRANSGDYGVLMTMGPGSTIEMALLQWASGAN</sequence>
<dbReference type="InterPro" id="IPR001099">
    <property type="entry name" value="Chalcone/stilbene_synt_N"/>
</dbReference>
<dbReference type="CDD" id="cd00831">
    <property type="entry name" value="CHS_like"/>
    <property type="match status" value="1"/>
</dbReference>
<feature type="active site" description="Acyl-thioester intermediate" evidence="3">
    <location>
        <position position="151"/>
    </location>
</feature>
<feature type="domain" description="Chalcone/stilbene synthase N-terminal" evidence="4">
    <location>
        <begin position="17"/>
        <end position="209"/>
    </location>
</feature>
<evidence type="ECO:0000256" key="3">
    <source>
        <dbReference type="PIRSR" id="PIRSR000451-1"/>
    </source>
</evidence>
<dbReference type="GO" id="GO:0016747">
    <property type="term" value="F:acyltransferase activity, transferring groups other than amino-acyl groups"/>
    <property type="evidence" value="ECO:0007669"/>
    <property type="project" value="InterPro"/>
</dbReference>
<evidence type="ECO:0000313" key="7">
    <source>
        <dbReference type="Proteomes" id="UP000072867"/>
    </source>
</evidence>
<comment type="caution">
    <text evidence="6">The sequence shown here is derived from an EMBL/GenBank/DDBJ whole genome shotgun (WGS) entry which is preliminary data.</text>
</comment>
<dbReference type="InterPro" id="IPR012328">
    <property type="entry name" value="Chalcone/stilbene_synt_C"/>
</dbReference>
<dbReference type="PANTHER" id="PTHR11877">
    <property type="entry name" value="HYDROXYMETHYLGLUTARYL-COA SYNTHASE"/>
    <property type="match status" value="1"/>
</dbReference>
<dbReference type="RefSeq" id="WP_082898453.1">
    <property type="nucleotide sequence ID" value="NZ_LDTD01000128.1"/>
</dbReference>
<gene>
    <name evidence="6" type="ORF">NS319_15575</name>
</gene>
<proteinExistence type="inferred from homology"/>